<dbReference type="GO" id="GO:0016706">
    <property type="term" value="F:2-oxoglutarate-dependent dioxygenase activity"/>
    <property type="evidence" value="ECO:0007669"/>
    <property type="project" value="UniProtKB-ARBA"/>
</dbReference>
<protein>
    <submittedName>
        <fullName evidence="1">Phytanoyl-CoA dioxygenase</fullName>
    </submittedName>
</protein>
<dbReference type="Gene3D" id="2.60.120.620">
    <property type="entry name" value="q2cbj1_9rhob like domain"/>
    <property type="match status" value="1"/>
</dbReference>
<reference evidence="1 2" key="1">
    <citation type="submission" date="2017-07" db="EMBL/GenBank/DDBJ databases">
        <title>Amycolatopsis alba DSM 44262 Genome sequencing and assembly.</title>
        <authorList>
            <person name="Kaur N."/>
            <person name="Mayilraj S."/>
        </authorList>
    </citation>
    <scope>NUCLEOTIDE SEQUENCE [LARGE SCALE GENOMIC DNA]</scope>
    <source>
        <strain evidence="1 2">DSM 44262</strain>
    </source>
</reference>
<proteinExistence type="predicted"/>
<keyword evidence="2" id="KW-1185">Reference proteome</keyword>
<name>A0A229RT90_AMYAL</name>
<dbReference type="EMBL" id="NMQU01000047">
    <property type="protein sequence ID" value="OXM49735.1"/>
    <property type="molecule type" value="Genomic_DNA"/>
</dbReference>
<dbReference type="AlphaFoldDB" id="A0A229RT90"/>
<evidence type="ECO:0000313" key="1">
    <source>
        <dbReference type="EMBL" id="OXM49735.1"/>
    </source>
</evidence>
<sequence length="347" mass="38368">MFIGSPGMSTNLTGTRRDRAVARDCDARHRGYRPATSRARCTGRVGRSGKLGGMTTETRPDRVIPMRDELSEEQIRSYRRDGFLVIDDFLDADTVGRLRTVLSEAVVGRGGARLPGEGRRSAAATGAGSDDRRRLLDALGKHRSKALKVLSQHVNLWQDDERVRRFCLDPRLGRLACRLAGIGGVRIWHDQTMVKPAWGAPTGWHTDTPVFSFTHPGASTFWFALGDADLRNGCLHYLPGSHHDRVEVKGDLRRLDGLRLLNPAWEHAEPTPCPVRKGALIVHSGDTAHAAGANMTPFARSAFTISWQPEGAEFNGTANILPEEILATLRPGDPLDFDEWNPLVYRK</sequence>
<keyword evidence="1" id="KW-0560">Oxidoreductase</keyword>
<keyword evidence="1" id="KW-0223">Dioxygenase</keyword>
<dbReference type="GO" id="GO:0005506">
    <property type="term" value="F:iron ion binding"/>
    <property type="evidence" value="ECO:0007669"/>
    <property type="project" value="UniProtKB-ARBA"/>
</dbReference>
<evidence type="ECO:0000313" key="2">
    <source>
        <dbReference type="Proteomes" id="UP000215563"/>
    </source>
</evidence>
<dbReference type="Proteomes" id="UP000215563">
    <property type="component" value="Unassembled WGS sequence"/>
</dbReference>
<dbReference type="PANTHER" id="PTHR20883">
    <property type="entry name" value="PHYTANOYL-COA DIOXYGENASE DOMAIN CONTAINING 1"/>
    <property type="match status" value="1"/>
</dbReference>
<accession>A0A229RT90</accession>
<dbReference type="SUPFAM" id="SSF51197">
    <property type="entry name" value="Clavaminate synthase-like"/>
    <property type="match status" value="1"/>
</dbReference>
<gene>
    <name evidence="1" type="ORF">CFP75_18365</name>
</gene>
<organism evidence="1 2">
    <name type="scientific">Amycolatopsis alba DSM 44262</name>
    <dbReference type="NCBI Taxonomy" id="1125972"/>
    <lineage>
        <taxon>Bacteria</taxon>
        <taxon>Bacillati</taxon>
        <taxon>Actinomycetota</taxon>
        <taxon>Actinomycetes</taxon>
        <taxon>Pseudonocardiales</taxon>
        <taxon>Pseudonocardiaceae</taxon>
        <taxon>Amycolatopsis</taxon>
    </lineage>
</organism>
<dbReference type="Pfam" id="PF05721">
    <property type="entry name" value="PhyH"/>
    <property type="match status" value="1"/>
</dbReference>
<comment type="caution">
    <text evidence="1">The sequence shown here is derived from an EMBL/GenBank/DDBJ whole genome shotgun (WGS) entry which is preliminary data.</text>
</comment>
<dbReference type="InterPro" id="IPR008775">
    <property type="entry name" value="Phytyl_CoA_dOase-like"/>
</dbReference>
<dbReference type="PANTHER" id="PTHR20883:SF48">
    <property type="entry name" value="ECTOINE DIOXYGENASE"/>
    <property type="match status" value="1"/>
</dbReference>